<dbReference type="GO" id="GO:0090071">
    <property type="term" value="P:negative regulation of ribosome biogenesis"/>
    <property type="evidence" value="ECO:0007669"/>
    <property type="project" value="UniProtKB-UniRule"/>
</dbReference>
<dbReference type="PANTHER" id="PTHR21043">
    <property type="entry name" value="IOJAP SUPERFAMILY ORTHOLOG"/>
    <property type="match status" value="1"/>
</dbReference>
<keyword evidence="2" id="KW-0678">Repressor</keyword>
<comment type="subcellular location">
    <subcellularLocation>
        <location evidence="2">Cytoplasm</location>
    </subcellularLocation>
</comment>
<dbReference type="GO" id="GO:0043023">
    <property type="term" value="F:ribosomal large subunit binding"/>
    <property type="evidence" value="ECO:0007669"/>
    <property type="project" value="TreeGrafter"/>
</dbReference>
<dbReference type="Gene3D" id="3.30.460.10">
    <property type="entry name" value="Beta Polymerase, domain 2"/>
    <property type="match status" value="1"/>
</dbReference>
<name>A0A317G2F8_BUTFI</name>
<dbReference type="PANTHER" id="PTHR21043:SF0">
    <property type="entry name" value="MITOCHONDRIAL ASSEMBLY OF RIBOSOMAL LARGE SUBUNIT PROTEIN 1"/>
    <property type="match status" value="1"/>
</dbReference>
<dbReference type="Proteomes" id="UP000245488">
    <property type="component" value="Chromosome"/>
</dbReference>
<comment type="function">
    <text evidence="2">Functions as a ribosomal silencing factor. Interacts with ribosomal protein uL14 (rplN), blocking formation of intersubunit bridge B8. Prevents association of the 30S and 50S ribosomal subunits and the formation of functional ribosomes, thus repressing translation.</text>
</comment>
<keyword evidence="4" id="KW-1185">Reference proteome</keyword>
<evidence type="ECO:0000313" key="3">
    <source>
        <dbReference type="EMBL" id="PWT28244.1"/>
    </source>
</evidence>
<gene>
    <name evidence="2 3" type="primary">rsfS</name>
    <name evidence="3" type="ORF">CPT75_14525</name>
</gene>
<evidence type="ECO:0000256" key="2">
    <source>
        <dbReference type="HAMAP-Rule" id="MF_01477"/>
    </source>
</evidence>
<dbReference type="HAMAP" id="MF_01477">
    <property type="entry name" value="Iojap_RsfS"/>
    <property type="match status" value="1"/>
</dbReference>
<keyword evidence="2" id="KW-0810">Translation regulation</keyword>
<comment type="subunit">
    <text evidence="2">Interacts with ribosomal protein uL14 (rplN).</text>
</comment>
<dbReference type="Pfam" id="PF02410">
    <property type="entry name" value="RsfS"/>
    <property type="match status" value="1"/>
</dbReference>
<proteinExistence type="inferred from homology"/>
<dbReference type="SUPFAM" id="SSF81301">
    <property type="entry name" value="Nucleotidyltransferase"/>
    <property type="match status" value="1"/>
</dbReference>
<reference evidence="3 4" key="1">
    <citation type="submission" date="2017-09" db="EMBL/GenBank/DDBJ databases">
        <title>High-quality draft genome sequence of Butyrivibrio fibrisolvens INBov1, isolated from cow rumen.</title>
        <authorList>
            <person name="Rodriguez Hernaez J."/>
            <person name="Rivarola M."/>
            <person name="Paniego N."/>
            <person name="Cravero S."/>
            <person name="Ceron Cucchi M."/>
            <person name="Martinez M.C."/>
        </authorList>
    </citation>
    <scope>NUCLEOTIDE SEQUENCE [LARGE SCALE GENOMIC DNA]</scope>
    <source>
        <strain evidence="3 4">INBov1</strain>
    </source>
</reference>
<dbReference type="NCBIfam" id="TIGR00090">
    <property type="entry name" value="rsfS_iojap_ybeB"/>
    <property type="match status" value="1"/>
</dbReference>
<organism evidence="3 4">
    <name type="scientific">Butyrivibrio fibrisolvens</name>
    <dbReference type="NCBI Taxonomy" id="831"/>
    <lineage>
        <taxon>Bacteria</taxon>
        <taxon>Bacillati</taxon>
        <taxon>Bacillota</taxon>
        <taxon>Clostridia</taxon>
        <taxon>Lachnospirales</taxon>
        <taxon>Lachnospiraceae</taxon>
        <taxon>Butyrivibrio</taxon>
    </lineage>
</organism>
<keyword evidence="2" id="KW-0963">Cytoplasm</keyword>
<dbReference type="EMBL" id="NXNG01000001">
    <property type="protein sequence ID" value="PWT28244.1"/>
    <property type="molecule type" value="Genomic_DNA"/>
</dbReference>
<dbReference type="GO" id="GO:0005737">
    <property type="term" value="C:cytoplasm"/>
    <property type="evidence" value="ECO:0007669"/>
    <property type="project" value="UniProtKB-SubCell"/>
</dbReference>
<dbReference type="InterPro" id="IPR043519">
    <property type="entry name" value="NT_sf"/>
</dbReference>
<dbReference type="AlphaFoldDB" id="A0A317G2F8"/>
<accession>A0A317G2F8</accession>
<dbReference type="InterPro" id="IPR004394">
    <property type="entry name" value="Iojap/RsfS/C7orf30"/>
</dbReference>
<comment type="similarity">
    <text evidence="1 2">Belongs to the Iojap/RsfS family.</text>
</comment>
<evidence type="ECO:0000313" key="4">
    <source>
        <dbReference type="Proteomes" id="UP000245488"/>
    </source>
</evidence>
<dbReference type="RefSeq" id="WP_110073457.1">
    <property type="nucleotide sequence ID" value="NZ_CM009896.1"/>
</dbReference>
<sequence length="130" mass="14821">MYFILERRTDLSNITEKSKEMARLAIKALDDTKAEDVRVLDISEVSVMADLFIIASGSSTKQVKALGDHVDEALGRAGYEAKDIEGYEGAKWILMDYGDIIVHIFDDENRKFYDLERIWRDGQQIEASDL</sequence>
<evidence type="ECO:0000256" key="1">
    <source>
        <dbReference type="ARBA" id="ARBA00010574"/>
    </source>
</evidence>
<protein>
    <recommendedName>
        <fullName evidence="2">Ribosomal silencing factor RsfS</fullName>
    </recommendedName>
</protein>
<comment type="caution">
    <text evidence="3">The sequence shown here is derived from an EMBL/GenBank/DDBJ whole genome shotgun (WGS) entry which is preliminary data.</text>
</comment>
<dbReference type="GO" id="GO:0042256">
    <property type="term" value="P:cytosolic ribosome assembly"/>
    <property type="evidence" value="ECO:0007669"/>
    <property type="project" value="UniProtKB-UniRule"/>
</dbReference>
<dbReference type="GO" id="GO:0017148">
    <property type="term" value="P:negative regulation of translation"/>
    <property type="evidence" value="ECO:0007669"/>
    <property type="project" value="UniProtKB-UniRule"/>
</dbReference>